<keyword evidence="4" id="KW-1185">Reference proteome</keyword>
<gene>
    <name evidence="3" type="ORF">DRE_00347</name>
</gene>
<protein>
    <recommendedName>
        <fullName evidence="2">Glycosyl transferase CAP10 domain-containing protein</fullName>
    </recommendedName>
</protein>
<evidence type="ECO:0000259" key="2">
    <source>
        <dbReference type="SMART" id="SM00672"/>
    </source>
</evidence>
<feature type="transmembrane region" description="Helical" evidence="1">
    <location>
        <begin position="23"/>
        <end position="45"/>
    </location>
</feature>
<dbReference type="AlphaFoldDB" id="W7HV19"/>
<dbReference type="InterPro" id="IPR006598">
    <property type="entry name" value="CAP10"/>
</dbReference>
<accession>W7HV19</accession>
<reference evidence="3 4" key="1">
    <citation type="submission" date="2013-05" db="EMBL/GenBank/DDBJ databases">
        <title>Drechslerella stenobrocha genome reveals carnivorous origination and mechanical trapping mechanism of predatory fungi.</title>
        <authorList>
            <person name="Liu X."/>
            <person name="Zhang W."/>
            <person name="Liu K."/>
        </authorList>
    </citation>
    <scope>NUCLEOTIDE SEQUENCE [LARGE SCALE GENOMIC DNA]</scope>
    <source>
        <strain evidence="3 4">248</strain>
    </source>
</reference>
<dbReference type="PANTHER" id="PTHR12203:SF118">
    <property type="entry name" value="BETA-1,2-XYLOSYLTRANSFERASE 1"/>
    <property type="match status" value="1"/>
</dbReference>
<keyword evidence="1" id="KW-0812">Transmembrane</keyword>
<proteinExistence type="predicted"/>
<name>W7HV19_9PEZI</name>
<evidence type="ECO:0000313" key="4">
    <source>
        <dbReference type="Proteomes" id="UP000024837"/>
    </source>
</evidence>
<keyword evidence="1" id="KW-0472">Membrane</keyword>
<evidence type="ECO:0000256" key="1">
    <source>
        <dbReference type="SAM" id="Phobius"/>
    </source>
</evidence>
<dbReference type="InterPro" id="IPR051091">
    <property type="entry name" value="O-Glucosyltr/Glycosyltrsf_90"/>
</dbReference>
<feature type="domain" description="Glycosyl transferase CAP10" evidence="2">
    <location>
        <begin position="265"/>
        <end position="503"/>
    </location>
</feature>
<dbReference type="Pfam" id="PF05686">
    <property type="entry name" value="Glyco_transf_90"/>
    <property type="match status" value="1"/>
</dbReference>
<sequence length="508" mass="58083">MADGLLQANGGFMALKSFNPYRAVRLVASSQILLLLVFGAIVLNIRPYIGRTTKPTYSHPIERLIEQNLKKHQEFVARQSKTPEQAVQAYKTRYKRDPPAGFLKWAQYAIQQNSSVIDDFDIIEERIAPFRSVSPADLRKRIQAWQDNADAFETIRIEDGKTMADFDGFKKSVQDIEGDLPNMELLYNWLDEPRIIGSDATSNEAIVENFAGKNSWSILTDKCRFPPQGERSWRGRMPPKTQYVEDPKQALDICSHPEFETKHGFFNCPSNFRPTRSLVPFFAYTSMSTMSDIITPGLDYVSVSYLGGADTVDKIPFAKKKNQVYWKAWSTGSNFTPDYWRQNHRIRFVQRFGKHPMFNIGFSKYVQCGGFCHELEEKVGLVPSEDAKTGFGYKFAMDIDGNGYSGRFYRLLLSNCLVLKQTMFVQWHDDRLVPWVHYVPVSLGLDDLEGALEYFANDPKGQVYAAQIAEGGKLWARQVLRPVDITIYTYRLLLEYAALFDEEKTASA</sequence>
<keyword evidence="1" id="KW-1133">Transmembrane helix</keyword>
<dbReference type="SMART" id="SM00672">
    <property type="entry name" value="CAP10"/>
    <property type="match status" value="1"/>
</dbReference>
<organism evidence="3 4">
    <name type="scientific">Drechslerella stenobrocha 248</name>
    <dbReference type="NCBI Taxonomy" id="1043628"/>
    <lineage>
        <taxon>Eukaryota</taxon>
        <taxon>Fungi</taxon>
        <taxon>Dikarya</taxon>
        <taxon>Ascomycota</taxon>
        <taxon>Pezizomycotina</taxon>
        <taxon>Orbiliomycetes</taxon>
        <taxon>Orbiliales</taxon>
        <taxon>Orbiliaceae</taxon>
        <taxon>Drechslerella</taxon>
    </lineage>
</organism>
<dbReference type="Proteomes" id="UP000024837">
    <property type="component" value="Unassembled WGS sequence"/>
</dbReference>
<dbReference type="EMBL" id="KI966410">
    <property type="protein sequence ID" value="EWC47379.1"/>
    <property type="molecule type" value="Genomic_DNA"/>
</dbReference>
<dbReference type="PANTHER" id="PTHR12203">
    <property type="entry name" value="KDEL LYS-ASP-GLU-LEU CONTAINING - RELATED"/>
    <property type="match status" value="1"/>
</dbReference>
<evidence type="ECO:0000313" key="3">
    <source>
        <dbReference type="EMBL" id="EWC47379.1"/>
    </source>
</evidence>
<dbReference type="HOGENOM" id="CLU_005027_2_2_1"/>
<dbReference type="OrthoDB" id="202415at2759"/>